<dbReference type="OrthoDB" id="310890at2759"/>
<sequence>MGQTNTSTIIRQEALNLAQKNSKWRVINDAYEINQCLLMSSVIDQISYDLSSVSYKVSSMTVNPLTYDSVSFELLMKEDRMQMQSKIMYKYEVLRPQQKQRKYKTVTTQTELTSNDEIFQYSTDRKQQRNNHSFGSEIIQKYQVEERNKSQTDEKPNKKDQRLRGDKIFQEVKEPKTINNKGYNTAEKTNIFKLDYEQTENFSNDLVDNASIILQTQKIILLTMKKDHISKMKDIGLQVTHQLLQIFL</sequence>
<dbReference type="InParanoid" id="A0DGU7"/>
<keyword evidence="2" id="KW-1185">Reference proteome</keyword>
<dbReference type="AlphaFoldDB" id="A0DGU7"/>
<dbReference type="GeneID" id="5035446"/>
<dbReference type="Proteomes" id="UP000000600">
    <property type="component" value="Unassembled WGS sequence"/>
</dbReference>
<dbReference type="HOGENOM" id="CLU_1121910_0_0_1"/>
<dbReference type="KEGG" id="ptm:GSPATT00002393001"/>
<organism evidence="1 2">
    <name type="scientific">Paramecium tetraurelia</name>
    <dbReference type="NCBI Taxonomy" id="5888"/>
    <lineage>
        <taxon>Eukaryota</taxon>
        <taxon>Sar</taxon>
        <taxon>Alveolata</taxon>
        <taxon>Ciliophora</taxon>
        <taxon>Intramacronucleata</taxon>
        <taxon>Oligohymenophorea</taxon>
        <taxon>Peniculida</taxon>
        <taxon>Parameciidae</taxon>
        <taxon>Paramecium</taxon>
    </lineage>
</organism>
<accession>A0DGU7</accession>
<reference evidence="1 2" key="1">
    <citation type="journal article" date="2006" name="Nature">
        <title>Global trends of whole-genome duplications revealed by the ciliate Paramecium tetraurelia.</title>
        <authorList>
            <consortium name="Genoscope"/>
            <person name="Aury J.-M."/>
            <person name="Jaillon O."/>
            <person name="Duret L."/>
            <person name="Noel B."/>
            <person name="Jubin C."/>
            <person name="Porcel B.M."/>
            <person name="Segurens B."/>
            <person name="Daubin V."/>
            <person name="Anthouard V."/>
            <person name="Aiach N."/>
            <person name="Arnaiz O."/>
            <person name="Billaut A."/>
            <person name="Beisson J."/>
            <person name="Blanc I."/>
            <person name="Bouhouche K."/>
            <person name="Camara F."/>
            <person name="Duharcourt S."/>
            <person name="Guigo R."/>
            <person name="Gogendeau D."/>
            <person name="Katinka M."/>
            <person name="Keller A.-M."/>
            <person name="Kissmehl R."/>
            <person name="Klotz C."/>
            <person name="Koll F."/>
            <person name="Le Moue A."/>
            <person name="Lepere C."/>
            <person name="Malinsky S."/>
            <person name="Nowacki M."/>
            <person name="Nowak J.K."/>
            <person name="Plattner H."/>
            <person name="Poulain J."/>
            <person name="Ruiz F."/>
            <person name="Serrano V."/>
            <person name="Zagulski M."/>
            <person name="Dessen P."/>
            <person name="Betermier M."/>
            <person name="Weissenbach J."/>
            <person name="Scarpelli C."/>
            <person name="Schachter V."/>
            <person name="Sperling L."/>
            <person name="Meyer E."/>
            <person name="Cohen J."/>
            <person name="Wincker P."/>
        </authorList>
    </citation>
    <scope>NUCLEOTIDE SEQUENCE [LARGE SCALE GENOMIC DNA]</scope>
    <source>
        <strain evidence="1 2">Stock d4-2</strain>
    </source>
</reference>
<evidence type="ECO:0000313" key="2">
    <source>
        <dbReference type="Proteomes" id="UP000000600"/>
    </source>
</evidence>
<gene>
    <name evidence="1" type="ORF">GSPATT00002393001</name>
</gene>
<evidence type="ECO:0000313" key="1">
    <source>
        <dbReference type="EMBL" id="CAK82264.1"/>
    </source>
</evidence>
<proteinExistence type="predicted"/>
<protein>
    <submittedName>
        <fullName evidence="1">Uncharacterized protein</fullName>
    </submittedName>
</protein>
<dbReference type="RefSeq" id="XP_001449661.1">
    <property type="nucleotide sequence ID" value="XM_001449624.1"/>
</dbReference>
<dbReference type="EMBL" id="CT868429">
    <property type="protein sequence ID" value="CAK82264.1"/>
    <property type="molecule type" value="Genomic_DNA"/>
</dbReference>
<name>A0DGU7_PARTE</name>